<reference evidence="2" key="1">
    <citation type="submission" date="2021-01" db="UniProtKB">
        <authorList>
            <consortium name="EnsemblPlants"/>
        </authorList>
    </citation>
    <scope>IDENTIFICATION</scope>
</reference>
<keyword evidence="3" id="KW-1185">Reference proteome</keyword>
<evidence type="ECO:0000256" key="1">
    <source>
        <dbReference type="ARBA" id="ARBA00022679"/>
    </source>
</evidence>
<name>A0A7N0RAD6_KALFE</name>
<dbReference type="GO" id="GO:0016740">
    <property type="term" value="F:transferase activity"/>
    <property type="evidence" value="ECO:0007669"/>
    <property type="project" value="UniProtKB-KW"/>
</dbReference>
<protein>
    <recommendedName>
        <fullName evidence="4">HXXXD-type acyl-transferase family protein</fullName>
    </recommendedName>
</protein>
<dbReference type="InterPro" id="IPR023213">
    <property type="entry name" value="CAT-like_dom_sf"/>
</dbReference>
<dbReference type="Pfam" id="PF02458">
    <property type="entry name" value="Transferase"/>
    <property type="match status" value="1"/>
</dbReference>
<sequence>MDRDHTVSHLSECFIKPRLRMEGSEQKCYLTPWDLAMLSVHYIQKGLLYHKPPQLDMEAFLDQLKSSLAVTLAHFYPLAGRLDTEDDPGCYLVYVDCAKGPGARFIHATTGLRVADVMEAAYVPPVVQTLFDHDQCVNHEGHERALVSIQVTEFVDGIFIGCSMNHSIGDGTSFWHFFNTWSEIFRGSRGGEIDVSVSRPPVHDRWFPDGCGPIISLPYKDPQEFVRRHKAPELVELFLHFSAESMAKLKAKANAEANTTKISSFQALSALLWRTITRARNFPLERAIGCRLAANLRLRLNPPLSPDYFGNSIYPVRGETTTGELLEHNLGWGAKILHEAVVGFDDEKVRGLLKKWREAPHVYQLGQLFDPNSIMMGSSPRFDMYGNEFGLGKAVGLRSGYANKFDGKVSAYPGYEGGSSVDLEVCLTPDNMKAFECDKELVDAICSGNEQQPASV</sequence>
<dbReference type="Gene3D" id="3.30.559.10">
    <property type="entry name" value="Chloramphenicol acetyltransferase-like domain"/>
    <property type="match status" value="2"/>
</dbReference>
<dbReference type="Proteomes" id="UP000594263">
    <property type="component" value="Unplaced"/>
</dbReference>
<dbReference type="PANTHER" id="PTHR31896">
    <property type="entry name" value="FAMILY REGULATORY PROTEIN, PUTATIVE (AFU_ORTHOLOGUE AFUA_3G14730)-RELATED"/>
    <property type="match status" value="1"/>
</dbReference>
<dbReference type="PANTHER" id="PTHR31896:SF12">
    <property type="entry name" value="HXXXD-TYPE ACYL-TRANSFERASE FAMILY PROTEIN"/>
    <property type="match status" value="1"/>
</dbReference>
<dbReference type="Gramene" id="Kaladp0004s0038.1.v1.1">
    <property type="protein sequence ID" value="Kaladp0004s0038.1.v1.1.CDS.1"/>
    <property type="gene ID" value="Kaladp0004s0038.v1.1"/>
</dbReference>
<dbReference type="EnsemblPlants" id="Kaladp0004s0038.1.v1.1">
    <property type="protein sequence ID" value="Kaladp0004s0038.1.v1.1.CDS.1"/>
    <property type="gene ID" value="Kaladp0004s0038.v1.1"/>
</dbReference>
<organism evidence="2 3">
    <name type="scientific">Kalanchoe fedtschenkoi</name>
    <name type="common">Lavender scallops</name>
    <name type="synonym">South American air plant</name>
    <dbReference type="NCBI Taxonomy" id="63787"/>
    <lineage>
        <taxon>Eukaryota</taxon>
        <taxon>Viridiplantae</taxon>
        <taxon>Streptophyta</taxon>
        <taxon>Embryophyta</taxon>
        <taxon>Tracheophyta</taxon>
        <taxon>Spermatophyta</taxon>
        <taxon>Magnoliopsida</taxon>
        <taxon>eudicotyledons</taxon>
        <taxon>Gunneridae</taxon>
        <taxon>Pentapetalae</taxon>
        <taxon>Saxifragales</taxon>
        <taxon>Crassulaceae</taxon>
        <taxon>Kalanchoe</taxon>
    </lineage>
</organism>
<dbReference type="AlphaFoldDB" id="A0A7N0RAD6"/>
<dbReference type="OMA" id="VERGHGW"/>
<evidence type="ECO:0008006" key="4">
    <source>
        <dbReference type="Google" id="ProtNLM"/>
    </source>
</evidence>
<keyword evidence="1" id="KW-0808">Transferase</keyword>
<accession>A0A7N0RAD6</accession>
<evidence type="ECO:0000313" key="2">
    <source>
        <dbReference type="EnsemblPlants" id="Kaladp0004s0038.1.v1.1.CDS.1"/>
    </source>
</evidence>
<evidence type="ECO:0000313" key="3">
    <source>
        <dbReference type="Proteomes" id="UP000594263"/>
    </source>
</evidence>
<proteinExistence type="predicted"/>
<dbReference type="InterPro" id="IPR051283">
    <property type="entry name" value="Sec_Metabolite_Acyltrans"/>
</dbReference>